<keyword evidence="4" id="KW-0012">Acyltransferase</keyword>
<evidence type="ECO:0000256" key="2">
    <source>
        <dbReference type="SAM" id="Phobius"/>
    </source>
</evidence>
<dbReference type="GO" id="GO:0016020">
    <property type="term" value="C:membrane"/>
    <property type="evidence" value="ECO:0007669"/>
    <property type="project" value="TreeGrafter"/>
</dbReference>
<evidence type="ECO:0000313" key="5">
    <source>
        <dbReference type="Proteomes" id="UP000054596"/>
    </source>
</evidence>
<dbReference type="GO" id="GO:0016747">
    <property type="term" value="F:acyltransferase activity, transferring groups other than amino-acyl groups"/>
    <property type="evidence" value="ECO:0007669"/>
    <property type="project" value="InterPro"/>
</dbReference>
<keyword evidence="5" id="KW-1185">Reference proteome</keyword>
<feature type="transmembrane region" description="Helical" evidence="2">
    <location>
        <begin position="196"/>
        <end position="217"/>
    </location>
</feature>
<dbReference type="Proteomes" id="UP000054596">
    <property type="component" value="Unassembled WGS sequence"/>
</dbReference>
<dbReference type="PANTHER" id="PTHR23028:SF131">
    <property type="entry name" value="BLR2367 PROTEIN"/>
    <property type="match status" value="1"/>
</dbReference>
<feature type="transmembrane region" description="Helical" evidence="2">
    <location>
        <begin position="112"/>
        <end position="134"/>
    </location>
</feature>
<dbReference type="Pfam" id="PF01757">
    <property type="entry name" value="Acyl_transf_3"/>
    <property type="match status" value="1"/>
</dbReference>
<dbReference type="GO" id="GO:0000271">
    <property type="term" value="P:polysaccharide biosynthetic process"/>
    <property type="evidence" value="ECO:0007669"/>
    <property type="project" value="TreeGrafter"/>
</dbReference>
<dbReference type="STRING" id="1777143.AWB82_06282"/>
<evidence type="ECO:0000259" key="3">
    <source>
        <dbReference type="Pfam" id="PF01757"/>
    </source>
</evidence>
<dbReference type="InterPro" id="IPR050879">
    <property type="entry name" value="Acyltransferase_3"/>
</dbReference>
<evidence type="ECO:0000313" key="4">
    <source>
        <dbReference type="EMBL" id="SAK89630.1"/>
    </source>
</evidence>
<dbReference type="EMBL" id="FCOJ02000070">
    <property type="protein sequence ID" value="SAK89630.1"/>
    <property type="molecule type" value="Genomic_DNA"/>
</dbReference>
<dbReference type="AlphaFoldDB" id="A0A158D5L3"/>
<feature type="region of interest" description="Disordered" evidence="1">
    <location>
        <begin position="1"/>
        <end position="29"/>
    </location>
</feature>
<feature type="transmembrane region" description="Helical" evidence="2">
    <location>
        <begin position="291"/>
        <end position="309"/>
    </location>
</feature>
<dbReference type="InterPro" id="IPR002656">
    <property type="entry name" value="Acyl_transf_3_dom"/>
</dbReference>
<dbReference type="RefSeq" id="WP_086973206.1">
    <property type="nucleotide sequence ID" value="NZ_FCOJ02000070.1"/>
</dbReference>
<gene>
    <name evidence="4" type="ORF">AWB82_06282</name>
</gene>
<feature type="transmembrane region" description="Helical" evidence="2">
    <location>
        <begin position="237"/>
        <end position="256"/>
    </location>
</feature>
<sequence>MAPNGGGKEKESGMILNPRDDPREDSDPKMQSRKLDFIQTLRGIAALAVTFVHIRQHTEHPIPFVSWLIRPAASGVDLFFIISGFIMVYTTSRNDGSLAYCADFMKKRFTRVWPTYIVLTVFYVIAMLISGSIIHRQDISPTLANWIKSIFFVPLELDGNGPFWGAALLHTGWTLNYEIYFYIAFAVCLMFGRASIIAFSAWLAITLIAIPYTYFGIFSFDASPPYKWMDFQYLNLATSPIIWEFLVGALSGYLYFSPIRIKSETTCWILLSLAISLMIWVLWGLPTRGFGLAGFGVGYAIFFPVIVLVSKTLPLKQPRVFVWLGNISFSLYLVHPIIVHPAANLLYMWEWARPGLGDFPFGLVLTVVSIAVSAVSYELLEKRLSSWILEKLKRKRVTSSPTRSSA</sequence>
<keyword evidence="2" id="KW-0812">Transmembrane</keyword>
<evidence type="ECO:0000256" key="1">
    <source>
        <dbReference type="SAM" id="MobiDB-lite"/>
    </source>
</evidence>
<keyword evidence="4" id="KW-0808">Transferase</keyword>
<reference evidence="4" key="1">
    <citation type="submission" date="2016-01" db="EMBL/GenBank/DDBJ databases">
        <authorList>
            <person name="Peeters C."/>
        </authorList>
    </citation>
    <scope>NUCLEOTIDE SEQUENCE [LARGE SCALE GENOMIC DNA]</scope>
    <source>
        <strain evidence="4">LMG 29325</strain>
    </source>
</reference>
<organism evidence="4 5">
    <name type="scientific">Caballeronia glebae</name>
    <dbReference type="NCBI Taxonomy" id="1777143"/>
    <lineage>
        <taxon>Bacteria</taxon>
        <taxon>Pseudomonadati</taxon>
        <taxon>Pseudomonadota</taxon>
        <taxon>Betaproteobacteria</taxon>
        <taxon>Burkholderiales</taxon>
        <taxon>Burkholderiaceae</taxon>
        <taxon>Caballeronia</taxon>
    </lineage>
</organism>
<feature type="transmembrane region" description="Helical" evidence="2">
    <location>
        <begin position="163"/>
        <end position="189"/>
    </location>
</feature>
<feature type="domain" description="Acyltransferase 3" evidence="3">
    <location>
        <begin position="37"/>
        <end position="377"/>
    </location>
</feature>
<dbReference type="PANTHER" id="PTHR23028">
    <property type="entry name" value="ACETYLTRANSFERASE"/>
    <property type="match status" value="1"/>
</dbReference>
<feature type="transmembrane region" description="Helical" evidence="2">
    <location>
        <begin position="268"/>
        <end position="285"/>
    </location>
</feature>
<feature type="transmembrane region" description="Helical" evidence="2">
    <location>
        <begin position="37"/>
        <end position="55"/>
    </location>
</feature>
<feature type="transmembrane region" description="Helical" evidence="2">
    <location>
        <begin position="67"/>
        <end position="91"/>
    </location>
</feature>
<accession>A0A158D5L3</accession>
<name>A0A158D5L3_9BURK</name>
<keyword evidence="2" id="KW-0472">Membrane</keyword>
<feature type="transmembrane region" description="Helical" evidence="2">
    <location>
        <begin position="321"/>
        <end position="339"/>
    </location>
</feature>
<proteinExistence type="predicted"/>
<feature type="transmembrane region" description="Helical" evidence="2">
    <location>
        <begin position="359"/>
        <end position="380"/>
    </location>
</feature>
<feature type="compositionally biased region" description="Basic and acidic residues" evidence="1">
    <location>
        <begin position="7"/>
        <end position="29"/>
    </location>
</feature>
<keyword evidence="2" id="KW-1133">Transmembrane helix</keyword>
<comment type="caution">
    <text evidence="4">The sequence shown here is derived from an EMBL/GenBank/DDBJ whole genome shotgun (WGS) entry which is preliminary data.</text>
</comment>
<protein>
    <submittedName>
        <fullName evidence="4">Acyltransferase 3</fullName>
    </submittedName>
</protein>